<reference evidence="4 5" key="2">
    <citation type="submission" date="2020-06" db="EMBL/GenBank/DDBJ databases">
        <title>Halomonas songnenensis sp. nov., a moderately halophilic bacterium isolated from saline and alkaline soils.</title>
        <authorList>
            <person name="Jiang J."/>
            <person name="Pan Y."/>
        </authorList>
    </citation>
    <scope>NUCLEOTIDE SEQUENCE [LARGE SCALE GENOMIC DNA]</scope>
    <source>
        <strain evidence="4 5">TBZ9</strain>
    </source>
</reference>
<dbReference type="PANTHER" id="PTHR13504">
    <property type="entry name" value="FIDO DOMAIN-CONTAINING PROTEIN DDB_G0283145"/>
    <property type="match status" value="1"/>
</dbReference>
<comment type="caution">
    <text evidence="4">The sequence shown here is derived from an EMBL/GenBank/DDBJ whole genome shotgun (WGS) entry which is preliminary data.</text>
</comment>
<gene>
    <name evidence="4" type="ORF">HLB35_06450</name>
</gene>
<evidence type="ECO:0000259" key="3">
    <source>
        <dbReference type="PROSITE" id="PS51459"/>
    </source>
</evidence>
<dbReference type="PANTHER" id="PTHR13504:SF38">
    <property type="entry name" value="FIDO DOMAIN-CONTAINING PROTEIN"/>
    <property type="match status" value="1"/>
</dbReference>
<evidence type="ECO:0000313" key="4">
    <source>
        <dbReference type="EMBL" id="NOG31504.1"/>
    </source>
</evidence>
<keyword evidence="5" id="KW-1185">Reference proteome</keyword>
<keyword evidence="2" id="KW-0067">ATP-binding</keyword>
<feature type="binding site" evidence="2">
    <location>
        <begin position="94"/>
        <end position="101"/>
    </location>
    <ligand>
        <name>ATP</name>
        <dbReference type="ChEBI" id="CHEBI:30616"/>
    </ligand>
</feature>
<dbReference type="Proteomes" id="UP000588806">
    <property type="component" value="Unassembled WGS sequence"/>
</dbReference>
<keyword evidence="2" id="KW-0547">Nucleotide-binding</keyword>
<dbReference type="EMBL" id="JABFHI010000002">
    <property type="protein sequence ID" value="NOG31504.1"/>
    <property type="molecule type" value="Genomic_DNA"/>
</dbReference>
<name>A0A7Y3TZF8_9GAMM</name>
<dbReference type="Gene3D" id="1.10.3290.10">
    <property type="entry name" value="Fido-like domain"/>
    <property type="match status" value="1"/>
</dbReference>
<feature type="domain" description="Fido" evidence="3">
    <location>
        <begin position="1"/>
        <end position="130"/>
    </location>
</feature>
<organism evidence="4 5">
    <name type="scientific">Vreelandella azerica</name>
    <dbReference type="NCBI Taxonomy" id="2732867"/>
    <lineage>
        <taxon>Bacteria</taxon>
        <taxon>Pseudomonadati</taxon>
        <taxon>Pseudomonadota</taxon>
        <taxon>Gammaproteobacteria</taxon>
        <taxon>Oceanospirillales</taxon>
        <taxon>Halomonadaceae</taxon>
        <taxon>Vreelandella</taxon>
    </lineage>
</organism>
<protein>
    <submittedName>
        <fullName evidence="4">Fic family protein</fullName>
    </submittedName>
</protein>
<dbReference type="GO" id="GO:0005524">
    <property type="term" value="F:ATP binding"/>
    <property type="evidence" value="ECO:0007669"/>
    <property type="project" value="UniProtKB-KW"/>
</dbReference>
<evidence type="ECO:0000256" key="1">
    <source>
        <dbReference type="PIRSR" id="PIRSR640198-1"/>
    </source>
</evidence>
<dbReference type="InterPro" id="IPR003812">
    <property type="entry name" value="Fido"/>
</dbReference>
<dbReference type="Pfam" id="PF02661">
    <property type="entry name" value="Fic"/>
    <property type="match status" value="1"/>
</dbReference>
<dbReference type="SUPFAM" id="SSF140931">
    <property type="entry name" value="Fic-like"/>
    <property type="match status" value="1"/>
</dbReference>
<dbReference type="InterPro" id="IPR040198">
    <property type="entry name" value="Fido_containing"/>
</dbReference>
<evidence type="ECO:0000313" key="5">
    <source>
        <dbReference type="Proteomes" id="UP000588806"/>
    </source>
</evidence>
<dbReference type="AlphaFoldDB" id="A0A7Y3TZF8"/>
<reference evidence="4 5" key="1">
    <citation type="submission" date="2020-05" db="EMBL/GenBank/DDBJ databases">
        <authorList>
            <person name="Ruan W."/>
            <person name="Jeon C.O."/>
            <person name="Chun B.H."/>
        </authorList>
    </citation>
    <scope>NUCLEOTIDE SEQUENCE [LARGE SCALE GENOMIC DNA]</scope>
    <source>
        <strain evidence="4 5">TBZ9</strain>
    </source>
</reference>
<dbReference type="InterPro" id="IPR036597">
    <property type="entry name" value="Fido-like_dom_sf"/>
</dbReference>
<evidence type="ECO:0000256" key="2">
    <source>
        <dbReference type="PIRSR" id="PIRSR640198-2"/>
    </source>
</evidence>
<accession>A0A7Y3TZF8</accession>
<dbReference type="PROSITE" id="PS51459">
    <property type="entry name" value="FIDO"/>
    <property type="match status" value="1"/>
</dbReference>
<sequence>MHEQLTAHQDFTEALTTEGKIIKVALLKGQYKNQPNNPKRQDGSIHEYCPPELIIDEMERFVALYSRYEEAHIAPEILSAWLHHRFTQIHPFQDGNGRIARAIASLVFLKSGLFPLVIRDSDREIQYFQH</sequence>
<feature type="active site" evidence="1">
    <location>
        <position position="90"/>
    </location>
</feature>
<proteinExistence type="predicted"/>